<evidence type="ECO:0000256" key="2">
    <source>
        <dbReference type="ARBA" id="ARBA00023125"/>
    </source>
</evidence>
<dbReference type="Gene3D" id="3.40.50.2300">
    <property type="match status" value="2"/>
</dbReference>
<dbReference type="InterPro" id="IPR046335">
    <property type="entry name" value="LacI/GalR-like_sensor"/>
</dbReference>
<keyword evidence="3" id="KW-0804">Transcription</keyword>
<evidence type="ECO:0000256" key="1">
    <source>
        <dbReference type="ARBA" id="ARBA00023015"/>
    </source>
</evidence>
<dbReference type="PANTHER" id="PTHR30146:SF109">
    <property type="entry name" value="HTH-TYPE TRANSCRIPTIONAL REGULATOR GALS"/>
    <property type="match status" value="1"/>
</dbReference>
<dbReference type="Pfam" id="PF00356">
    <property type="entry name" value="LacI"/>
    <property type="match status" value="1"/>
</dbReference>
<dbReference type="SMART" id="SM00354">
    <property type="entry name" value="HTH_LACI"/>
    <property type="match status" value="1"/>
</dbReference>
<feature type="domain" description="HTH lacI-type" evidence="4">
    <location>
        <begin position="5"/>
        <end position="59"/>
    </location>
</feature>
<dbReference type="InterPro" id="IPR028082">
    <property type="entry name" value="Peripla_BP_I"/>
</dbReference>
<dbReference type="AlphaFoldDB" id="A0A9D2EXL0"/>
<gene>
    <name evidence="5" type="ORF">IAA19_02030</name>
</gene>
<dbReference type="Pfam" id="PF13377">
    <property type="entry name" value="Peripla_BP_3"/>
    <property type="match status" value="1"/>
</dbReference>
<dbReference type="GO" id="GO:0003700">
    <property type="term" value="F:DNA-binding transcription factor activity"/>
    <property type="evidence" value="ECO:0007669"/>
    <property type="project" value="TreeGrafter"/>
</dbReference>
<dbReference type="PROSITE" id="PS50932">
    <property type="entry name" value="HTH_LACI_2"/>
    <property type="match status" value="1"/>
</dbReference>
<dbReference type="InterPro" id="IPR000843">
    <property type="entry name" value="HTH_LacI"/>
</dbReference>
<dbReference type="EMBL" id="DXBM01000019">
    <property type="protein sequence ID" value="HIZ45784.1"/>
    <property type="molecule type" value="Genomic_DNA"/>
</dbReference>
<evidence type="ECO:0000259" key="4">
    <source>
        <dbReference type="PROSITE" id="PS50932"/>
    </source>
</evidence>
<dbReference type="SUPFAM" id="SSF47413">
    <property type="entry name" value="lambda repressor-like DNA-binding domains"/>
    <property type="match status" value="1"/>
</dbReference>
<evidence type="ECO:0000313" key="6">
    <source>
        <dbReference type="Proteomes" id="UP000824062"/>
    </source>
</evidence>
<comment type="caution">
    <text evidence="5">The sequence shown here is derived from an EMBL/GenBank/DDBJ whole genome shotgun (WGS) entry which is preliminary data.</text>
</comment>
<dbReference type="CDD" id="cd01392">
    <property type="entry name" value="HTH_LacI"/>
    <property type="match status" value="1"/>
</dbReference>
<dbReference type="Gene3D" id="1.10.260.40">
    <property type="entry name" value="lambda repressor-like DNA-binding domains"/>
    <property type="match status" value="1"/>
</dbReference>
<protein>
    <submittedName>
        <fullName evidence="5">LacI family DNA-binding transcriptional regulator</fullName>
    </submittedName>
</protein>
<reference evidence="5" key="2">
    <citation type="submission" date="2021-04" db="EMBL/GenBank/DDBJ databases">
        <authorList>
            <person name="Gilroy R."/>
        </authorList>
    </citation>
    <scope>NUCLEOTIDE SEQUENCE</scope>
    <source>
        <strain evidence="5">ChiHjej12B11-14209</strain>
    </source>
</reference>
<dbReference type="SUPFAM" id="SSF53822">
    <property type="entry name" value="Periplasmic binding protein-like I"/>
    <property type="match status" value="1"/>
</dbReference>
<dbReference type="InterPro" id="IPR010982">
    <property type="entry name" value="Lambda_DNA-bd_dom_sf"/>
</dbReference>
<proteinExistence type="predicted"/>
<accession>A0A9D2EXL0</accession>
<reference evidence="5" key="1">
    <citation type="journal article" date="2021" name="PeerJ">
        <title>Extensive microbial diversity within the chicken gut microbiome revealed by metagenomics and culture.</title>
        <authorList>
            <person name="Gilroy R."/>
            <person name="Ravi A."/>
            <person name="Getino M."/>
            <person name="Pursley I."/>
            <person name="Horton D.L."/>
            <person name="Alikhan N.F."/>
            <person name="Baker D."/>
            <person name="Gharbi K."/>
            <person name="Hall N."/>
            <person name="Watson M."/>
            <person name="Adriaenssens E.M."/>
            <person name="Foster-Nyarko E."/>
            <person name="Jarju S."/>
            <person name="Secka A."/>
            <person name="Antonio M."/>
            <person name="Oren A."/>
            <person name="Chaudhuri R.R."/>
            <person name="La Ragione R."/>
            <person name="Hildebrand F."/>
            <person name="Pallen M.J."/>
        </authorList>
    </citation>
    <scope>NUCLEOTIDE SEQUENCE</scope>
    <source>
        <strain evidence="5">ChiHjej12B11-14209</strain>
    </source>
</reference>
<dbReference type="GO" id="GO:0000976">
    <property type="term" value="F:transcription cis-regulatory region binding"/>
    <property type="evidence" value="ECO:0007669"/>
    <property type="project" value="TreeGrafter"/>
</dbReference>
<sequence length="344" mass="37515">MAERVTARDVAKAAGVSPATASLVFRNKPGVGHETRERVLAVANELGFEYETPSAPRKTSTILLVIYKQHGRVVSDTPFFESLIKGVSDTTYQLGYHRLSITYFYAQQDKAEQIAALRSIKCAGIVLLATEMLAGDVAQFERLGVPIVFLDNWFPTKSLDSVVIDNTWGAWSAVRYLTGMGHRDIGYLHSTTEIRNFLERQEGYLSAMRSAATMDVGPMHTIVSVGSTVESAYADMSAYLDEDPYLPTAYFADNDIIASSCIRALEDHGYSVPEDISVVGFDDVSTSALVNPPLTTMAVPKTNMGGLAVRRLVDLIQGNTGGEVVRISVQPEIVRRKSVAPPAE</sequence>
<evidence type="ECO:0000256" key="3">
    <source>
        <dbReference type="ARBA" id="ARBA00023163"/>
    </source>
</evidence>
<keyword evidence="2 5" id="KW-0238">DNA-binding</keyword>
<name>A0A9D2EXL0_9ACTN</name>
<keyword evidence="1" id="KW-0805">Transcription regulation</keyword>
<dbReference type="Proteomes" id="UP000824062">
    <property type="component" value="Unassembled WGS sequence"/>
</dbReference>
<evidence type="ECO:0000313" key="5">
    <source>
        <dbReference type="EMBL" id="HIZ45784.1"/>
    </source>
</evidence>
<organism evidence="5 6">
    <name type="scientific">Candidatus Olsenella pullistercoris</name>
    <dbReference type="NCBI Taxonomy" id="2838712"/>
    <lineage>
        <taxon>Bacteria</taxon>
        <taxon>Bacillati</taxon>
        <taxon>Actinomycetota</taxon>
        <taxon>Coriobacteriia</taxon>
        <taxon>Coriobacteriales</taxon>
        <taxon>Atopobiaceae</taxon>
        <taxon>Olsenella</taxon>
    </lineage>
</organism>
<dbReference type="PANTHER" id="PTHR30146">
    <property type="entry name" value="LACI-RELATED TRANSCRIPTIONAL REPRESSOR"/>
    <property type="match status" value="1"/>
</dbReference>